<dbReference type="InterPro" id="IPR002347">
    <property type="entry name" value="SDR_fam"/>
</dbReference>
<organism evidence="11 12">
    <name type="scientific">Roseburia intestinalis</name>
    <dbReference type="NCBI Taxonomy" id="166486"/>
    <lineage>
        <taxon>Bacteria</taxon>
        <taxon>Bacillati</taxon>
        <taxon>Bacillota</taxon>
        <taxon>Clostridia</taxon>
        <taxon>Lachnospirales</taxon>
        <taxon>Lachnospiraceae</taxon>
        <taxon>Roseburia</taxon>
    </lineage>
</organism>
<evidence type="ECO:0000313" key="12">
    <source>
        <dbReference type="Proteomes" id="UP000095350"/>
    </source>
</evidence>
<protein>
    <recommendedName>
        <fullName evidence="6">NADP-dependent 3-hydroxy acid dehydrogenase YdfG</fullName>
        <ecNumber evidence="4">1.1.1.298</ecNumber>
        <ecNumber evidence="5">1.1.1.381</ecNumber>
    </recommendedName>
    <alternativeName>
        <fullName evidence="8">L-allo-threonine dehydrogenase</fullName>
    </alternativeName>
    <alternativeName>
        <fullName evidence="7">Malonic semialdehyde reductase</fullName>
    </alternativeName>
</protein>
<dbReference type="GO" id="GO:0035527">
    <property type="term" value="F:3-hydroxypropionate dehydrogenase (NADP+) activity"/>
    <property type="evidence" value="ECO:0007669"/>
    <property type="project" value="UniProtKB-EC"/>
</dbReference>
<evidence type="ECO:0000256" key="4">
    <source>
        <dbReference type="ARBA" id="ARBA00044050"/>
    </source>
</evidence>
<evidence type="ECO:0000256" key="10">
    <source>
        <dbReference type="ARBA" id="ARBA00047274"/>
    </source>
</evidence>
<dbReference type="AlphaFoldDB" id="A0A173UWJ9"/>
<dbReference type="Pfam" id="PF00106">
    <property type="entry name" value="adh_short"/>
    <property type="match status" value="1"/>
</dbReference>
<dbReference type="STRING" id="166486.ERS852572_02335"/>
<gene>
    <name evidence="11" type="primary">ydfG</name>
    <name evidence="11" type="ORF">ERS852572_02335</name>
</gene>
<dbReference type="InterPro" id="IPR020904">
    <property type="entry name" value="Sc_DH/Rdtase_CS"/>
</dbReference>
<reference evidence="11 12" key="1">
    <citation type="submission" date="2015-09" db="EMBL/GenBank/DDBJ databases">
        <authorList>
            <consortium name="Pathogen Informatics"/>
        </authorList>
    </citation>
    <scope>NUCLEOTIDE SEQUENCE [LARGE SCALE GENOMIC DNA]</scope>
    <source>
        <strain evidence="11 12">2789STDY5834960</strain>
    </source>
</reference>
<comment type="catalytic activity">
    <reaction evidence="3">
        <text>L-allo-threonine + NADP(+) = aminoacetone + CO2 + NADPH</text>
        <dbReference type="Rhea" id="RHEA:43524"/>
        <dbReference type="ChEBI" id="CHEBI:16526"/>
        <dbReference type="ChEBI" id="CHEBI:57783"/>
        <dbReference type="ChEBI" id="CHEBI:58320"/>
        <dbReference type="ChEBI" id="CHEBI:58349"/>
        <dbReference type="ChEBI" id="CHEBI:58585"/>
        <dbReference type="EC" id="1.1.1.381"/>
    </reaction>
</comment>
<dbReference type="SUPFAM" id="SSF51735">
    <property type="entry name" value="NAD(P)-binding Rossmann-fold domains"/>
    <property type="match status" value="1"/>
</dbReference>
<dbReference type="PRINTS" id="PR00081">
    <property type="entry name" value="GDHRDH"/>
</dbReference>
<accession>A0A173UWJ9</accession>
<evidence type="ECO:0000256" key="3">
    <source>
        <dbReference type="ARBA" id="ARBA00043812"/>
    </source>
</evidence>
<dbReference type="InterPro" id="IPR036291">
    <property type="entry name" value="NAD(P)-bd_dom_sf"/>
</dbReference>
<dbReference type="EMBL" id="CYXZ01000017">
    <property type="protein sequence ID" value="CUN18686.1"/>
    <property type="molecule type" value="Genomic_DNA"/>
</dbReference>
<dbReference type="PANTHER" id="PTHR43086:SF3">
    <property type="entry name" value="NADP-DEPENDENT 3-HYDROXY ACID DEHYDROGENASE YDFG"/>
    <property type="match status" value="1"/>
</dbReference>
<comment type="similarity">
    <text evidence="1">Belongs to the short-chain dehydrogenases/reductases (SDR) family.</text>
</comment>
<dbReference type="Gene3D" id="3.40.50.720">
    <property type="entry name" value="NAD(P)-binding Rossmann-like Domain"/>
    <property type="match status" value="1"/>
</dbReference>
<dbReference type="PANTHER" id="PTHR43086">
    <property type="entry name" value="VERY-LONG-CHAIN 3-OXOOACYL-COA REDUCTASE"/>
    <property type="match status" value="1"/>
</dbReference>
<dbReference type="PROSITE" id="PS00061">
    <property type="entry name" value="ADH_SHORT"/>
    <property type="match status" value="1"/>
</dbReference>
<keyword evidence="2 11" id="KW-0560">Oxidoreductase</keyword>
<dbReference type="EC" id="1.1.1.298" evidence="4"/>
<evidence type="ECO:0000313" key="11">
    <source>
        <dbReference type="EMBL" id="CUN18686.1"/>
    </source>
</evidence>
<dbReference type="EC" id="1.1.1.381" evidence="5"/>
<dbReference type="CDD" id="cd05233">
    <property type="entry name" value="SDR_c"/>
    <property type="match status" value="1"/>
</dbReference>
<name>A0A173UWJ9_9FIRM</name>
<dbReference type="Proteomes" id="UP000095350">
    <property type="component" value="Unassembled WGS sequence"/>
</dbReference>
<evidence type="ECO:0000256" key="7">
    <source>
        <dbReference type="ARBA" id="ARBA00044271"/>
    </source>
</evidence>
<proteinExistence type="inferred from homology"/>
<evidence type="ECO:0000256" key="8">
    <source>
        <dbReference type="ARBA" id="ARBA00044349"/>
    </source>
</evidence>
<comment type="catalytic activity">
    <reaction evidence="10">
        <text>3-hydroxypropanoate + NADP(+) = 3-oxopropanoate + NADPH + H(+)</text>
        <dbReference type="Rhea" id="RHEA:26438"/>
        <dbReference type="ChEBI" id="CHEBI:15378"/>
        <dbReference type="ChEBI" id="CHEBI:16510"/>
        <dbReference type="ChEBI" id="CHEBI:33190"/>
        <dbReference type="ChEBI" id="CHEBI:57783"/>
        <dbReference type="ChEBI" id="CHEBI:58349"/>
        <dbReference type="EC" id="1.1.1.298"/>
    </reaction>
</comment>
<evidence type="ECO:0000256" key="1">
    <source>
        <dbReference type="ARBA" id="ARBA00006484"/>
    </source>
</evidence>
<comment type="function">
    <text evidence="9">NADP-dependent dehydrogenase with broad substrate specificity acting on 3-hydroxy acids. Catalyzes the NADP-dependent oxidation of L-allo-threonine to L-2-amino-3-keto-butyrate, which is spontaneously decarboxylated into aminoacetone. Also acts on D-threonine, L-serine, D-serine, D-3-hydroxyisobutyrate, L-3-hydroxyisobutyrate, D-glycerate and L-glycerate. Able to catalyze the reduction of the malonic semialdehyde to 3-hydroxypropionic acid. YdfG is apparently supplementing RutE, the presumed malonic semialdehyde reductase involved in pyrimidine degradation since both are able to detoxify malonic semialdehyde.</text>
</comment>
<evidence type="ECO:0000256" key="2">
    <source>
        <dbReference type="ARBA" id="ARBA00023002"/>
    </source>
</evidence>
<dbReference type="PaxDb" id="166486-ERS852572_02335"/>
<evidence type="ECO:0000256" key="5">
    <source>
        <dbReference type="ARBA" id="ARBA00044059"/>
    </source>
</evidence>
<sequence length="256" mass="28783">MKIAIVTGASSGLGSEFVRQIRKQEKLDEIWVVARRKDRLMTLEKELRTHLRIITGDLTKPETLREIEAMLWKEKPDVRILVNAAGYGKIGSWRDIKRVDVDGMIDLNCKAAVAMTQISLPFMKRGARILQICSTAAFQPFQYLSVYAATKAFLYRYSRALRVELYGTGIRVTAVCPYWIKDTEFIGRAKKSSDSSYIHSFPLASRQKNVARHALLDAKLGLAVSTPGIVCTLHRAAAKIVPADLMMGAWALIRRI</sequence>
<evidence type="ECO:0000256" key="9">
    <source>
        <dbReference type="ARBA" id="ARBA00045650"/>
    </source>
</evidence>
<dbReference type="OrthoDB" id="9808814at2"/>
<dbReference type="RefSeq" id="WP_055194730.1">
    <property type="nucleotide sequence ID" value="NZ_CABIYH010000017.1"/>
</dbReference>
<evidence type="ECO:0000256" key="6">
    <source>
        <dbReference type="ARBA" id="ARBA00044065"/>
    </source>
</evidence>